<keyword evidence="6" id="KW-0378">Hydrolase</keyword>
<dbReference type="GO" id="GO:0046872">
    <property type="term" value="F:metal ion binding"/>
    <property type="evidence" value="ECO:0007669"/>
    <property type="project" value="UniProtKB-KW"/>
</dbReference>
<keyword evidence="9" id="KW-0464">Manganese</keyword>
<evidence type="ECO:0000256" key="4">
    <source>
        <dbReference type="ARBA" id="ARBA00022723"/>
    </source>
</evidence>
<dbReference type="SUPFAM" id="SSF56219">
    <property type="entry name" value="DNase I-like"/>
    <property type="match status" value="1"/>
</dbReference>
<sequence>MALILFSINANGLRSKEKRQSMLSWQNDILCVQETRWDDSLVEDIKKDFVGQIFSSNGTPRARGVAVLIKTDRVTGVNLVYGDKEGRVIVIDCMYETKNLRIINIYAPNGEKERKTFFIEISKWWEGNCVIIGDFNVAMTPTDVSKNNVFKGDVSRGALKDLIITKQCLDIWRLLHPWERAYSRRQIVLNRLKQSRIDLSLVTCEVVKWVKSAEVKCIPKSLGEGWLLFSTKTRGTIKIWTTTDQSVY</sequence>
<evidence type="ECO:0000313" key="12">
    <source>
        <dbReference type="Ensembl" id="ENSLBEP00000014847.1"/>
    </source>
</evidence>
<dbReference type="InterPro" id="IPR005135">
    <property type="entry name" value="Endo/exonuclease/phosphatase"/>
</dbReference>
<accession>A0A3Q3F7B3</accession>
<evidence type="ECO:0000256" key="9">
    <source>
        <dbReference type="PIRSR" id="PIRSR604808-2"/>
    </source>
</evidence>
<dbReference type="EC" id="3.1.11.2" evidence="3"/>
<dbReference type="GeneTree" id="ENSGT01000000214919"/>
<comment type="catalytic activity">
    <reaction evidence="1">
        <text>Exonucleolytic cleavage in the 3'- to 5'-direction to yield nucleoside 5'-phosphates.</text>
        <dbReference type="EC" id="3.1.11.2"/>
    </reaction>
</comment>
<dbReference type="PANTHER" id="PTHR22748:SF4">
    <property type="entry name" value="DNA-(APURINIC OR APYRIMIDINIC SITE) ENDONUCLEASE 2"/>
    <property type="match status" value="1"/>
</dbReference>
<dbReference type="GO" id="GO:0008081">
    <property type="term" value="F:phosphoric diester hydrolase activity"/>
    <property type="evidence" value="ECO:0007669"/>
    <property type="project" value="TreeGrafter"/>
</dbReference>
<comment type="similarity">
    <text evidence="2">Belongs to the DNA repair enzymes AP/ExoA family.</text>
</comment>
<evidence type="ECO:0000256" key="8">
    <source>
        <dbReference type="ARBA" id="ARBA00023204"/>
    </source>
</evidence>
<evidence type="ECO:0000256" key="3">
    <source>
        <dbReference type="ARBA" id="ARBA00012115"/>
    </source>
</evidence>
<evidence type="ECO:0000256" key="5">
    <source>
        <dbReference type="ARBA" id="ARBA00022763"/>
    </source>
</evidence>
<dbReference type="Proteomes" id="UP000261660">
    <property type="component" value="Unplaced"/>
</dbReference>
<evidence type="ECO:0000256" key="7">
    <source>
        <dbReference type="ARBA" id="ARBA00022842"/>
    </source>
</evidence>
<name>A0A3Q3F7B3_9LABR</name>
<dbReference type="GO" id="GO:0006284">
    <property type="term" value="P:base-excision repair"/>
    <property type="evidence" value="ECO:0007669"/>
    <property type="project" value="TreeGrafter"/>
</dbReference>
<reference evidence="12" key="1">
    <citation type="submission" date="2025-08" db="UniProtKB">
        <authorList>
            <consortium name="Ensembl"/>
        </authorList>
    </citation>
    <scope>IDENTIFICATION</scope>
</reference>
<keyword evidence="4 9" id="KW-0479">Metal-binding</keyword>
<feature type="site" description="Important for catalytic activity" evidence="10">
    <location>
        <position position="198"/>
    </location>
</feature>
<dbReference type="InParanoid" id="A0A3Q3F7B3"/>
<dbReference type="PANTHER" id="PTHR22748">
    <property type="entry name" value="AP ENDONUCLEASE"/>
    <property type="match status" value="1"/>
</dbReference>
<dbReference type="InterPro" id="IPR004808">
    <property type="entry name" value="AP_endonuc_1"/>
</dbReference>
<dbReference type="Ensembl" id="ENSLBET00000015753.1">
    <property type="protein sequence ID" value="ENSLBEP00000014847.1"/>
    <property type="gene ID" value="ENSLBEG00000011577.1"/>
</dbReference>
<dbReference type="Pfam" id="PF03372">
    <property type="entry name" value="Exo_endo_phos"/>
    <property type="match status" value="1"/>
</dbReference>
<feature type="binding site" evidence="9">
    <location>
        <position position="134"/>
    </location>
    <ligand>
        <name>Mg(2+)</name>
        <dbReference type="ChEBI" id="CHEBI:18420"/>
        <label>1</label>
    </ligand>
</feature>
<dbReference type="InterPro" id="IPR036691">
    <property type="entry name" value="Endo/exonu/phosph_ase_sf"/>
</dbReference>
<feature type="domain" description="Endonuclease/exonuclease/phosphatase" evidence="11">
    <location>
        <begin position="8"/>
        <end position="147"/>
    </location>
</feature>
<reference evidence="12" key="2">
    <citation type="submission" date="2025-09" db="UniProtKB">
        <authorList>
            <consortium name="Ensembl"/>
        </authorList>
    </citation>
    <scope>IDENTIFICATION</scope>
</reference>
<evidence type="ECO:0000256" key="1">
    <source>
        <dbReference type="ARBA" id="ARBA00000493"/>
    </source>
</evidence>
<comment type="cofactor">
    <cofactor evidence="9">
        <name>Mg(2+)</name>
        <dbReference type="ChEBI" id="CHEBI:18420"/>
    </cofactor>
    <cofactor evidence="9">
        <name>Mn(2+)</name>
        <dbReference type="ChEBI" id="CHEBI:29035"/>
    </cofactor>
    <text evidence="9">Probably binds two magnesium or manganese ions per subunit.</text>
</comment>
<keyword evidence="5" id="KW-0227">DNA damage</keyword>
<keyword evidence="8" id="KW-0234">DNA repair</keyword>
<protein>
    <recommendedName>
        <fullName evidence="3">exodeoxyribonuclease III</fullName>
        <ecNumber evidence="3">3.1.11.2</ecNumber>
    </recommendedName>
</protein>
<dbReference type="STRING" id="56723.ENSLBEP00000014847"/>
<dbReference type="GO" id="GO:0005634">
    <property type="term" value="C:nucleus"/>
    <property type="evidence" value="ECO:0007669"/>
    <property type="project" value="TreeGrafter"/>
</dbReference>
<dbReference type="AlphaFoldDB" id="A0A3Q3F7B3"/>
<evidence type="ECO:0000259" key="11">
    <source>
        <dbReference type="Pfam" id="PF03372"/>
    </source>
</evidence>
<evidence type="ECO:0000313" key="13">
    <source>
        <dbReference type="Proteomes" id="UP000261660"/>
    </source>
</evidence>
<evidence type="ECO:0000256" key="10">
    <source>
        <dbReference type="PIRSR" id="PIRSR604808-3"/>
    </source>
</evidence>
<proteinExistence type="inferred from homology"/>
<feature type="site" description="Transition state stabilizer" evidence="10">
    <location>
        <position position="136"/>
    </location>
</feature>
<keyword evidence="13" id="KW-1185">Reference proteome</keyword>
<keyword evidence="7 9" id="KW-0460">Magnesium</keyword>
<dbReference type="GO" id="GO:0008311">
    <property type="term" value="F:double-stranded DNA 3'-5' DNA exonuclease activity"/>
    <property type="evidence" value="ECO:0007669"/>
    <property type="project" value="UniProtKB-EC"/>
</dbReference>
<feature type="binding site" evidence="9">
    <location>
        <position position="9"/>
    </location>
    <ligand>
        <name>Mg(2+)</name>
        <dbReference type="ChEBI" id="CHEBI:18420"/>
        <label>1</label>
    </ligand>
</feature>
<dbReference type="CDD" id="cd09076">
    <property type="entry name" value="L1-EN"/>
    <property type="match status" value="1"/>
</dbReference>
<evidence type="ECO:0000256" key="6">
    <source>
        <dbReference type="ARBA" id="ARBA00022801"/>
    </source>
</evidence>
<evidence type="ECO:0000256" key="2">
    <source>
        <dbReference type="ARBA" id="ARBA00007092"/>
    </source>
</evidence>
<feature type="binding site" evidence="9">
    <location>
        <position position="34"/>
    </location>
    <ligand>
        <name>Mg(2+)</name>
        <dbReference type="ChEBI" id="CHEBI:18420"/>
        <label>1</label>
    </ligand>
</feature>
<dbReference type="Gene3D" id="3.60.10.10">
    <property type="entry name" value="Endonuclease/exonuclease/phosphatase"/>
    <property type="match status" value="1"/>
</dbReference>
<organism evidence="12 13">
    <name type="scientific">Labrus bergylta</name>
    <name type="common">ballan wrasse</name>
    <dbReference type="NCBI Taxonomy" id="56723"/>
    <lineage>
        <taxon>Eukaryota</taxon>
        <taxon>Metazoa</taxon>
        <taxon>Chordata</taxon>
        <taxon>Craniata</taxon>
        <taxon>Vertebrata</taxon>
        <taxon>Euteleostomi</taxon>
        <taxon>Actinopterygii</taxon>
        <taxon>Neopterygii</taxon>
        <taxon>Teleostei</taxon>
        <taxon>Neoteleostei</taxon>
        <taxon>Acanthomorphata</taxon>
        <taxon>Eupercaria</taxon>
        <taxon>Labriformes</taxon>
        <taxon>Labridae</taxon>
        <taxon>Labrus</taxon>
    </lineage>
</organism>
<dbReference type="GO" id="GO:0003906">
    <property type="term" value="F:DNA-(apurinic or apyrimidinic site) endonuclease activity"/>
    <property type="evidence" value="ECO:0007669"/>
    <property type="project" value="TreeGrafter"/>
</dbReference>
<feature type="binding site" evidence="9">
    <location>
        <position position="136"/>
    </location>
    <ligand>
        <name>Mg(2+)</name>
        <dbReference type="ChEBI" id="CHEBI:18420"/>
        <label>1</label>
    </ligand>
</feature>